<dbReference type="PANTHER" id="PTHR34477:SF1">
    <property type="entry name" value="UPF0213 PROTEIN YHBQ"/>
    <property type="match status" value="1"/>
</dbReference>
<dbReference type="InterPro" id="IPR000305">
    <property type="entry name" value="GIY-YIG_endonuc"/>
</dbReference>
<evidence type="ECO:0000259" key="2">
    <source>
        <dbReference type="PROSITE" id="PS50164"/>
    </source>
</evidence>
<accession>B9YB81</accession>
<dbReference type="CDD" id="cd10456">
    <property type="entry name" value="GIY-YIG_UPF0213"/>
    <property type="match status" value="1"/>
</dbReference>
<dbReference type="SUPFAM" id="SSF82771">
    <property type="entry name" value="GIY-YIG endonuclease"/>
    <property type="match status" value="1"/>
</dbReference>
<dbReference type="Proteomes" id="UP000005950">
    <property type="component" value="Unassembled WGS sequence"/>
</dbReference>
<dbReference type="InterPro" id="IPR035901">
    <property type="entry name" value="GIY-YIG_endonuc_sf"/>
</dbReference>
<proteinExistence type="inferred from homology"/>
<comment type="similarity">
    <text evidence="1">Belongs to the UPF0213 family.</text>
</comment>
<name>B9YB81_9FIRM</name>
<dbReference type="eggNOG" id="COG2827">
    <property type="taxonomic scope" value="Bacteria"/>
</dbReference>
<dbReference type="HOGENOM" id="CLU_135650_0_2_9"/>
<dbReference type="PANTHER" id="PTHR34477">
    <property type="entry name" value="UPF0213 PROTEIN YHBQ"/>
    <property type="match status" value="1"/>
</dbReference>
<reference evidence="3 4" key="1">
    <citation type="submission" date="2008-12" db="EMBL/GenBank/DDBJ databases">
        <authorList>
            <person name="Fulton L."/>
            <person name="Clifton S."/>
            <person name="Fulton B."/>
            <person name="Xu J."/>
            <person name="Minx P."/>
            <person name="Pepin K.H."/>
            <person name="Johnson M."/>
            <person name="Bhonagiri V."/>
            <person name="Nash W.E."/>
            <person name="Mardis E.R."/>
            <person name="Wilson R.K."/>
        </authorList>
    </citation>
    <scope>NUCLEOTIDE SEQUENCE [LARGE SCALE GENOMIC DNA]</scope>
    <source>
        <strain evidence="3 4">DSM 12042</strain>
    </source>
</reference>
<comment type="caution">
    <text evidence="3">The sequence shown here is derived from an EMBL/GenBank/DDBJ whole genome shotgun (WGS) entry which is preliminary data.</text>
</comment>
<gene>
    <name evidence="3" type="ORF">HOLDEFILI_03088</name>
</gene>
<protein>
    <submittedName>
        <fullName evidence="3">GIY-YIG catalytic domain protein</fullName>
    </submittedName>
</protein>
<evidence type="ECO:0000256" key="1">
    <source>
        <dbReference type="ARBA" id="ARBA00007435"/>
    </source>
</evidence>
<sequence length="96" mass="10734">MMNAWVYILECADGSYYTGWTNNVEKRFQAHCTGRGAKYTRAHPPLKIVYVKGFEDKSAAMKHEAAIKRLTRAQKTALIAETAPVKMKKTTPNAAS</sequence>
<evidence type="ECO:0000313" key="3">
    <source>
        <dbReference type="EMBL" id="EEF66716.1"/>
    </source>
</evidence>
<feature type="domain" description="GIY-YIG" evidence="2">
    <location>
        <begin position="2"/>
        <end position="77"/>
    </location>
</feature>
<dbReference type="RefSeq" id="WP_006060253.1">
    <property type="nucleotide sequence ID" value="NZ_GG657561.1"/>
</dbReference>
<dbReference type="Pfam" id="PF01541">
    <property type="entry name" value="GIY-YIG"/>
    <property type="match status" value="1"/>
</dbReference>
<dbReference type="InterPro" id="IPR050190">
    <property type="entry name" value="UPF0213_domain"/>
</dbReference>
<evidence type="ECO:0000313" key="4">
    <source>
        <dbReference type="Proteomes" id="UP000005950"/>
    </source>
</evidence>
<dbReference type="EMBL" id="ACCF01000196">
    <property type="protein sequence ID" value="EEF66716.1"/>
    <property type="molecule type" value="Genomic_DNA"/>
</dbReference>
<reference evidence="3 4" key="2">
    <citation type="submission" date="2009-02" db="EMBL/GenBank/DDBJ databases">
        <title>Draft genome sequence of Holdemania filiformis DSM 12042.</title>
        <authorList>
            <person name="Sudarsanam P."/>
            <person name="Ley R."/>
            <person name="Guruge J."/>
            <person name="Turnbaugh P.J."/>
            <person name="Mahowald M."/>
            <person name="Liep D."/>
            <person name="Gordon J."/>
        </authorList>
    </citation>
    <scope>NUCLEOTIDE SEQUENCE [LARGE SCALE GENOMIC DNA]</scope>
    <source>
        <strain evidence="3 4">DSM 12042</strain>
    </source>
</reference>
<dbReference type="STRING" id="545696.HOLDEFILI_03088"/>
<dbReference type="PROSITE" id="PS50164">
    <property type="entry name" value="GIY_YIG"/>
    <property type="match status" value="1"/>
</dbReference>
<dbReference type="Gene3D" id="3.40.1440.10">
    <property type="entry name" value="GIY-YIG endonuclease"/>
    <property type="match status" value="1"/>
</dbReference>
<organism evidence="3 4">
    <name type="scientific">Holdemania filiformis DSM 12042</name>
    <dbReference type="NCBI Taxonomy" id="545696"/>
    <lineage>
        <taxon>Bacteria</taxon>
        <taxon>Bacillati</taxon>
        <taxon>Bacillota</taxon>
        <taxon>Erysipelotrichia</taxon>
        <taxon>Erysipelotrichales</taxon>
        <taxon>Erysipelotrichaceae</taxon>
        <taxon>Holdemania</taxon>
    </lineage>
</organism>
<dbReference type="AlphaFoldDB" id="B9YB81"/>